<evidence type="ECO:0000259" key="3">
    <source>
        <dbReference type="Pfam" id="PF13505"/>
    </source>
</evidence>
<sequence length="186" mass="20270">MKKVSILAVLFVSLVMSLNAQDTKFGATAGYNSLIASVKFDGISASDNVSGFYVGVFADIKTSEKFHIQPEVQYVNSRQDGESGNSLVIPLMGKFNVSEQFSLLFGPQLDFILEESDGVKKTGIGLSAGMSYDITNKVFASARYSLGLNNRLDDDAFVFPDEDSGIDPSDIKTKFNFLQIGLGFRF</sequence>
<dbReference type="EMBL" id="JAAVJS010000010">
    <property type="protein sequence ID" value="NJX15620.1"/>
    <property type="molecule type" value="Genomic_DNA"/>
</dbReference>
<name>A0ABX1DBG8_9FLAO</name>
<evidence type="ECO:0000256" key="2">
    <source>
        <dbReference type="SAM" id="SignalP"/>
    </source>
</evidence>
<dbReference type="Proteomes" id="UP000760545">
    <property type="component" value="Unassembled WGS sequence"/>
</dbReference>
<gene>
    <name evidence="4" type="ORF">HC176_08965</name>
</gene>
<dbReference type="SUPFAM" id="SSF56925">
    <property type="entry name" value="OMPA-like"/>
    <property type="match status" value="1"/>
</dbReference>
<dbReference type="InterPro" id="IPR011250">
    <property type="entry name" value="OMP/PagP_B-barrel"/>
</dbReference>
<accession>A0ABX1DBG8</accession>
<evidence type="ECO:0000256" key="1">
    <source>
        <dbReference type="ARBA" id="ARBA00022729"/>
    </source>
</evidence>
<organism evidence="4 5">
    <name type="scientific">Tamlana crocina</name>
    <dbReference type="NCBI Taxonomy" id="393006"/>
    <lineage>
        <taxon>Bacteria</taxon>
        <taxon>Pseudomonadati</taxon>
        <taxon>Bacteroidota</taxon>
        <taxon>Flavobacteriia</taxon>
        <taxon>Flavobacteriales</taxon>
        <taxon>Flavobacteriaceae</taxon>
        <taxon>Tamlana</taxon>
    </lineage>
</organism>
<comment type="caution">
    <text evidence="4">The sequence shown here is derived from an EMBL/GenBank/DDBJ whole genome shotgun (WGS) entry which is preliminary data.</text>
</comment>
<evidence type="ECO:0000313" key="5">
    <source>
        <dbReference type="Proteomes" id="UP000760545"/>
    </source>
</evidence>
<feature type="chain" id="PRO_5047190024" evidence="2">
    <location>
        <begin position="21"/>
        <end position="186"/>
    </location>
</feature>
<reference evidence="4 5" key="1">
    <citation type="submission" date="2020-03" db="EMBL/GenBank/DDBJ databases">
        <title>Tamlana sp. nov, isolated from XXX.</title>
        <authorList>
            <person name="Cao W.R."/>
        </authorList>
    </citation>
    <scope>NUCLEOTIDE SEQUENCE [LARGE SCALE GENOMIC DNA]</scope>
    <source>
        <strain evidence="4 5">HST1-43</strain>
    </source>
</reference>
<keyword evidence="5" id="KW-1185">Reference proteome</keyword>
<dbReference type="RefSeq" id="WP_167917859.1">
    <property type="nucleotide sequence ID" value="NZ_JAAVJS010000010.1"/>
</dbReference>
<keyword evidence="1 2" id="KW-0732">Signal</keyword>
<protein>
    <submittedName>
        <fullName evidence="4">PorT family protein</fullName>
    </submittedName>
</protein>
<feature type="domain" description="Outer membrane protein beta-barrel" evidence="3">
    <location>
        <begin position="6"/>
        <end position="186"/>
    </location>
</feature>
<evidence type="ECO:0000313" key="4">
    <source>
        <dbReference type="EMBL" id="NJX15620.1"/>
    </source>
</evidence>
<feature type="signal peptide" evidence="2">
    <location>
        <begin position="1"/>
        <end position="20"/>
    </location>
</feature>
<dbReference type="InterPro" id="IPR027385">
    <property type="entry name" value="Beta-barrel_OMP"/>
</dbReference>
<dbReference type="Pfam" id="PF13505">
    <property type="entry name" value="OMP_b-brl"/>
    <property type="match status" value="1"/>
</dbReference>
<proteinExistence type="predicted"/>